<feature type="region of interest" description="Disordered" evidence="1">
    <location>
        <begin position="238"/>
        <end position="271"/>
    </location>
</feature>
<reference evidence="2" key="1">
    <citation type="submission" date="2020-10" db="EMBL/GenBank/DDBJ databases">
        <authorList>
            <person name="Han B."/>
            <person name="Lu T."/>
            <person name="Zhao Q."/>
            <person name="Huang X."/>
            <person name="Zhao Y."/>
        </authorList>
    </citation>
    <scope>NUCLEOTIDE SEQUENCE</scope>
</reference>
<gene>
    <name evidence="2" type="ORF">NCGR_LOCUS62159</name>
</gene>
<dbReference type="EMBL" id="CAJGYO010000018">
    <property type="protein sequence ID" value="CAD6338061.1"/>
    <property type="molecule type" value="Genomic_DNA"/>
</dbReference>
<dbReference type="PANTHER" id="PTHR31286">
    <property type="entry name" value="GLYCINE-RICH CELL WALL STRUCTURAL PROTEIN 1.8-LIKE"/>
    <property type="match status" value="1"/>
</dbReference>
<sequence>MGSGADKVVDLLGKMKLLETEKKSINLGGVQAGIKMRDNPQAVGKVLVEKLRSRKRRALEDGPWMFGKDLVIMADFDGEKTIDEIEFSSIPIWVRITKMPLGFMNKPVGEAIGAMIDDVLEVDGDADDAAIGQFLRVKIRLDIRKPLMRGVILDLGDGVKEKTKWCPLVYVYLLDFCYTCGLIGHTDCTCEVQLEKGAVQQFGKHLRFTLEKKVMEDYGGRVNNSKHGLPWRPSFMGKGSGGSGSWGSASGKGSDGLSWRKDDGGGEEGAL</sequence>
<dbReference type="Proteomes" id="UP000604825">
    <property type="component" value="Unassembled WGS sequence"/>
</dbReference>
<dbReference type="PANTHER" id="PTHR31286:SF180">
    <property type="entry name" value="OS10G0362600 PROTEIN"/>
    <property type="match status" value="1"/>
</dbReference>
<name>A0A811S8Z9_9POAL</name>
<evidence type="ECO:0000313" key="3">
    <source>
        <dbReference type="Proteomes" id="UP000604825"/>
    </source>
</evidence>
<evidence type="ECO:0008006" key="4">
    <source>
        <dbReference type="Google" id="ProtNLM"/>
    </source>
</evidence>
<comment type="caution">
    <text evidence="2">The sequence shown here is derived from an EMBL/GenBank/DDBJ whole genome shotgun (WGS) entry which is preliminary data.</text>
</comment>
<evidence type="ECO:0000256" key="1">
    <source>
        <dbReference type="SAM" id="MobiDB-lite"/>
    </source>
</evidence>
<dbReference type="AlphaFoldDB" id="A0A811S8Z9"/>
<feature type="compositionally biased region" description="Low complexity" evidence="1">
    <location>
        <begin position="246"/>
        <end position="256"/>
    </location>
</feature>
<keyword evidence="3" id="KW-1185">Reference proteome</keyword>
<evidence type="ECO:0000313" key="2">
    <source>
        <dbReference type="EMBL" id="CAD6338061.1"/>
    </source>
</evidence>
<organism evidence="2 3">
    <name type="scientific">Miscanthus lutarioriparius</name>
    <dbReference type="NCBI Taxonomy" id="422564"/>
    <lineage>
        <taxon>Eukaryota</taxon>
        <taxon>Viridiplantae</taxon>
        <taxon>Streptophyta</taxon>
        <taxon>Embryophyta</taxon>
        <taxon>Tracheophyta</taxon>
        <taxon>Spermatophyta</taxon>
        <taxon>Magnoliopsida</taxon>
        <taxon>Liliopsida</taxon>
        <taxon>Poales</taxon>
        <taxon>Poaceae</taxon>
        <taxon>PACMAD clade</taxon>
        <taxon>Panicoideae</taxon>
        <taxon>Andropogonodae</taxon>
        <taxon>Andropogoneae</taxon>
        <taxon>Saccharinae</taxon>
        <taxon>Miscanthus</taxon>
    </lineage>
</organism>
<accession>A0A811S8Z9</accession>
<proteinExistence type="predicted"/>
<dbReference type="OrthoDB" id="682893at2759"/>
<protein>
    <recommendedName>
        <fullName evidence="4">CCHC-type domain-containing protein</fullName>
    </recommendedName>
</protein>
<dbReference type="InterPro" id="IPR040256">
    <property type="entry name" value="At4g02000-like"/>
</dbReference>